<proteinExistence type="predicted"/>
<dbReference type="InterPro" id="IPR036162">
    <property type="entry name" value="Resolvase-like_N_sf"/>
</dbReference>
<dbReference type="InterPro" id="IPR006119">
    <property type="entry name" value="Resolv_N"/>
</dbReference>
<evidence type="ECO:0000313" key="2">
    <source>
        <dbReference type="EMBL" id="MFB5762282.1"/>
    </source>
</evidence>
<dbReference type="Pfam" id="PF00239">
    <property type="entry name" value="Resolvase"/>
    <property type="match status" value="1"/>
</dbReference>
<gene>
    <name evidence="2" type="ORF">ACE5LO_17990</name>
</gene>
<dbReference type="EMBL" id="JBHIRY010000019">
    <property type="protein sequence ID" value="MFB5762282.1"/>
    <property type="molecule type" value="Genomic_DNA"/>
</dbReference>
<accession>A0ABV5C7K7</accession>
<protein>
    <submittedName>
        <fullName evidence="2">Recombinase family protein</fullName>
    </submittedName>
</protein>
<dbReference type="Gene3D" id="3.40.50.1390">
    <property type="entry name" value="Resolvase, N-terminal catalytic domain"/>
    <property type="match status" value="1"/>
</dbReference>
<feature type="domain" description="Resolvase/invertase-type recombinase catalytic" evidence="1">
    <location>
        <begin position="11"/>
        <end position="74"/>
    </location>
</feature>
<reference evidence="2 3" key="1">
    <citation type="submission" date="2024-09" db="EMBL/GenBank/DDBJ databases">
        <title>Paenibacillus zeirhizospherea sp. nov., isolated from surface of the maize (Zea mays) roots in a horticulture field, Hungary.</title>
        <authorList>
            <person name="Marton D."/>
            <person name="Farkas M."/>
            <person name="Bedics A."/>
            <person name="Toth E."/>
            <person name="Tancsics A."/>
            <person name="Boka K."/>
            <person name="Marati G."/>
            <person name="Kriszt B."/>
            <person name="Cserhati M."/>
        </authorList>
    </citation>
    <scope>NUCLEOTIDE SEQUENCE [LARGE SCALE GENOMIC DNA]</scope>
    <source>
        <strain evidence="2 3">JCM 18446</strain>
    </source>
</reference>
<comment type="caution">
    <text evidence="2">The sequence shown here is derived from an EMBL/GenBank/DDBJ whole genome shotgun (WGS) entry which is preliminary data.</text>
</comment>
<organism evidence="2 3">
    <name type="scientific">Paenibacillus medicaginis</name>
    <dbReference type="NCBI Taxonomy" id="1470560"/>
    <lineage>
        <taxon>Bacteria</taxon>
        <taxon>Bacillati</taxon>
        <taxon>Bacillota</taxon>
        <taxon>Bacilli</taxon>
        <taxon>Bacillales</taxon>
        <taxon>Paenibacillaceae</taxon>
        <taxon>Paenibacillus</taxon>
    </lineage>
</organism>
<sequence>MLNGGTGLFGALYLRISRAKGENEDTLQNHRELMQEFCREHGYTFEIYEEIVSGGKHQLEARPQLQKLIHNIESI</sequence>
<evidence type="ECO:0000313" key="3">
    <source>
        <dbReference type="Proteomes" id="UP001580430"/>
    </source>
</evidence>
<evidence type="ECO:0000259" key="1">
    <source>
        <dbReference type="Pfam" id="PF00239"/>
    </source>
</evidence>
<keyword evidence="3" id="KW-1185">Reference proteome</keyword>
<name>A0ABV5C7K7_9BACL</name>
<dbReference type="Proteomes" id="UP001580430">
    <property type="component" value="Unassembled WGS sequence"/>
</dbReference>
<dbReference type="RefSeq" id="WP_375521393.1">
    <property type="nucleotide sequence ID" value="NZ_JBHIRY010000019.1"/>
</dbReference>
<dbReference type="SUPFAM" id="SSF53041">
    <property type="entry name" value="Resolvase-like"/>
    <property type="match status" value="1"/>
</dbReference>